<dbReference type="EMBL" id="FJNE01000005">
    <property type="protein sequence ID" value="CZQ95384.1"/>
    <property type="molecule type" value="Genomic_DNA"/>
</dbReference>
<sequence>MKEKNAYPSLLQRLQVYAETDMIPMHMPGHKRNTELLGDSLPYKLDITEIEGFDNLHGAAGILKEYMNSFAAFYGTKQTFFLVNGSTCGILAGIRAATKPRDKILVSRNCHKAVYNAVELMDLEPIYLLPELEEDFKLYGGIDPDLVKKRLDENPDIKLVVLTSPTYEGVVSDIRSIAALCHASNIPLLVDEAHGAHFNYSEAFPESAVTLGADIVIQSLHKTLPSLTATALAHVCGELVSEQEMARQLAIFETSSPSYILMASIEQCIRLMTERTDELFGQYMRHLAAFSEKMKALKKLRILCHGNDDKAKHKSFHDFDSGKIVISTKGTSITGNELMGMLREKHHIELEMAYSGYALAITSVCDTEDSFCALAEGLLEIDQTLEESAENTGALLPGIPERILSIQAAFQSEKAVCSLHESIGRIAAEYAWAYPPGIPIVTPGERISEEIITAIAGLHLQGIRVNSDSGCLPGGLLVVTETAQLSPKI</sequence>
<dbReference type="Pfam" id="PF03711">
    <property type="entry name" value="OKR_DC_1_C"/>
    <property type="match status" value="1"/>
</dbReference>
<name>A0A143YRQ9_9LACT</name>
<evidence type="ECO:0000259" key="7">
    <source>
        <dbReference type="Pfam" id="PF03711"/>
    </source>
</evidence>
<keyword evidence="8" id="KW-0808">Transferase</keyword>
<dbReference type="PANTHER" id="PTHR43277">
    <property type="entry name" value="ARGININE DECARBOXYLASE"/>
    <property type="match status" value="1"/>
</dbReference>
<dbReference type="AlphaFoldDB" id="A0A143YRQ9"/>
<dbReference type="InterPro" id="IPR008286">
    <property type="entry name" value="Prn/Lys/Arg_de-COase_C"/>
</dbReference>
<evidence type="ECO:0000313" key="9">
    <source>
        <dbReference type="Proteomes" id="UP000242754"/>
    </source>
</evidence>
<organism evidence="8 9">
    <name type="scientific">Trichococcus palustris</name>
    <dbReference type="NCBI Taxonomy" id="140314"/>
    <lineage>
        <taxon>Bacteria</taxon>
        <taxon>Bacillati</taxon>
        <taxon>Bacillota</taxon>
        <taxon>Bacilli</taxon>
        <taxon>Lactobacillales</taxon>
        <taxon>Carnobacteriaceae</taxon>
        <taxon>Trichococcus</taxon>
    </lineage>
</organism>
<dbReference type="GO" id="GO:0016740">
    <property type="term" value="F:transferase activity"/>
    <property type="evidence" value="ECO:0007669"/>
    <property type="project" value="UniProtKB-KW"/>
</dbReference>
<dbReference type="SUPFAM" id="SSF53383">
    <property type="entry name" value="PLP-dependent transferases"/>
    <property type="match status" value="1"/>
</dbReference>
<dbReference type="InterPro" id="IPR015424">
    <property type="entry name" value="PyrdxlP-dep_Trfase"/>
</dbReference>
<keyword evidence="4" id="KW-0663">Pyridoxal phosphate</keyword>
<evidence type="ECO:0000256" key="3">
    <source>
        <dbReference type="ARBA" id="ARBA00022793"/>
    </source>
</evidence>
<dbReference type="Proteomes" id="UP000242754">
    <property type="component" value="Unassembled WGS sequence"/>
</dbReference>
<evidence type="ECO:0000256" key="5">
    <source>
        <dbReference type="ARBA" id="ARBA00023239"/>
    </source>
</evidence>
<keyword evidence="9" id="KW-1185">Reference proteome</keyword>
<comment type="similarity">
    <text evidence="2">Belongs to the Orn/Lys/Arg decarboxylase class-I family.</text>
</comment>
<feature type="domain" description="Orn/Lys/Arg decarboxylase C-terminal" evidence="7">
    <location>
        <begin position="408"/>
        <end position="450"/>
    </location>
</feature>
<evidence type="ECO:0000256" key="2">
    <source>
        <dbReference type="ARBA" id="ARBA00010671"/>
    </source>
</evidence>
<dbReference type="InterPro" id="IPR015421">
    <property type="entry name" value="PyrdxlP-dep_Trfase_major"/>
</dbReference>
<dbReference type="Pfam" id="PF01276">
    <property type="entry name" value="OKR_DC_1"/>
    <property type="match status" value="1"/>
</dbReference>
<dbReference type="InterPro" id="IPR052357">
    <property type="entry name" value="Orn_Lys_Arg_decarboxylase-I"/>
</dbReference>
<protein>
    <submittedName>
        <fullName evidence="8">Pyridoxal phosphate-dependent transferase</fullName>
    </submittedName>
</protein>
<feature type="domain" description="Orn/Lys/Arg decarboxylases family 1 pyridoxal-P attachment site" evidence="6">
    <location>
        <begin position="10"/>
        <end position="323"/>
    </location>
</feature>
<dbReference type="Gene3D" id="3.90.100.10">
    <property type="entry name" value="Orn/Lys/Arg decarboxylase, C-terminal domain"/>
    <property type="match status" value="1"/>
</dbReference>
<reference evidence="8 9" key="1">
    <citation type="submission" date="2016-02" db="EMBL/GenBank/DDBJ databases">
        <authorList>
            <person name="Wen L."/>
            <person name="He K."/>
            <person name="Yang H."/>
        </authorList>
    </citation>
    <scope>NUCLEOTIDE SEQUENCE [LARGE SCALE GENOMIC DNA]</scope>
    <source>
        <strain evidence="8">Trichococcus palustris</strain>
    </source>
</reference>
<accession>A0A143YRQ9</accession>
<evidence type="ECO:0000259" key="6">
    <source>
        <dbReference type="Pfam" id="PF01276"/>
    </source>
</evidence>
<evidence type="ECO:0000256" key="1">
    <source>
        <dbReference type="ARBA" id="ARBA00001933"/>
    </source>
</evidence>
<dbReference type="InterPro" id="IPR000310">
    <property type="entry name" value="Orn/Lys/Arg_deCO2ase_major_dom"/>
</dbReference>
<dbReference type="STRING" id="140314.SAMN04488076_11116"/>
<keyword evidence="5" id="KW-0456">Lyase</keyword>
<dbReference type="RefSeq" id="WP_179193095.1">
    <property type="nucleotide sequence ID" value="NZ_FJNE01000005.1"/>
</dbReference>
<evidence type="ECO:0000256" key="4">
    <source>
        <dbReference type="ARBA" id="ARBA00022898"/>
    </source>
</evidence>
<dbReference type="Gene3D" id="3.40.640.10">
    <property type="entry name" value="Type I PLP-dependent aspartate aminotransferase-like (Major domain)"/>
    <property type="match status" value="1"/>
</dbReference>
<dbReference type="GO" id="GO:0016831">
    <property type="term" value="F:carboxy-lyase activity"/>
    <property type="evidence" value="ECO:0007669"/>
    <property type="project" value="UniProtKB-KW"/>
</dbReference>
<proteinExistence type="inferred from homology"/>
<comment type="cofactor">
    <cofactor evidence="1">
        <name>pyridoxal 5'-phosphate</name>
        <dbReference type="ChEBI" id="CHEBI:597326"/>
    </cofactor>
</comment>
<evidence type="ECO:0000313" key="8">
    <source>
        <dbReference type="EMBL" id="CZQ95384.1"/>
    </source>
</evidence>
<keyword evidence="3" id="KW-0210">Decarboxylase</keyword>
<gene>
    <name evidence="8" type="ORF">Tpal_1884</name>
</gene>
<dbReference type="PANTHER" id="PTHR43277:SF3">
    <property type="entry name" value="DECARBOXYLASE, PUTATIVE-RELATED"/>
    <property type="match status" value="1"/>
</dbReference>